<dbReference type="SUPFAM" id="SSF56672">
    <property type="entry name" value="DNA/RNA polymerases"/>
    <property type="match status" value="1"/>
</dbReference>
<dbReference type="InterPro" id="IPR015095">
    <property type="entry name" value="AlkB_hom8_N"/>
</dbReference>
<dbReference type="GO" id="GO:0016706">
    <property type="term" value="F:2-oxoglutarate-dependent dioxygenase activity"/>
    <property type="evidence" value="ECO:0007669"/>
    <property type="project" value="InterPro"/>
</dbReference>
<evidence type="ECO:0000313" key="5">
    <source>
        <dbReference type="Proteomes" id="UP001274896"/>
    </source>
</evidence>
<dbReference type="SUPFAM" id="SSF54060">
    <property type="entry name" value="His-Me finger endonucleases"/>
    <property type="match status" value="1"/>
</dbReference>
<dbReference type="EMBL" id="JAUCMX010000001">
    <property type="protein sequence ID" value="KAK3557634.1"/>
    <property type="molecule type" value="Genomic_DNA"/>
</dbReference>
<feature type="compositionally biased region" description="Basic and acidic residues" evidence="1">
    <location>
        <begin position="447"/>
        <end position="458"/>
    </location>
</feature>
<proteinExistence type="predicted"/>
<dbReference type="Pfam" id="PF00078">
    <property type="entry name" value="RVT_1"/>
    <property type="match status" value="1"/>
</dbReference>
<keyword evidence="2" id="KW-0732">Signal</keyword>
<keyword evidence="5" id="KW-1185">Reference proteome</keyword>
<reference evidence="4" key="1">
    <citation type="submission" date="2023-06" db="EMBL/GenBank/DDBJ databases">
        <title>Male Hemibagrus guttatus genome.</title>
        <authorList>
            <person name="Bian C."/>
        </authorList>
    </citation>
    <scope>NUCLEOTIDE SEQUENCE</scope>
    <source>
        <strain evidence="4">Male_cb2023</strain>
        <tissue evidence="4">Muscle</tissue>
    </source>
</reference>
<evidence type="ECO:0000313" key="4">
    <source>
        <dbReference type="EMBL" id="KAK3557634.1"/>
    </source>
</evidence>
<dbReference type="InterPro" id="IPR043502">
    <property type="entry name" value="DNA/RNA_pol_sf"/>
</dbReference>
<evidence type="ECO:0000259" key="3">
    <source>
        <dbReference type="PROSITE" id="PS50878"/>
    </source>
</evidence>
<evidence type="ECO:0000256" key="1">
    <source>
        <dbReference type="SAM" id="MobiDB-lite"/>
    </source>
</evidence>
<dbReference type="InterPro" id="IPR044929">
    <property type="entry name" value="DNA/RNA_non-sp_Endonuclease_sf"/>
</dbReference>
<sequence>MVSKMKLLTLVLLLSSFSSLTLTEVVNSFKQSCPNFFIRNPEKPSDIIIPTIFSGHQYKMICQRWKNKYRFATVYDTVRRIPVYSAYTLLQAGETNRDEWKIEPQLEDIEEYKDLKNMMDSPSEAESIFNQAVDSDYKDTGYTRGHVFPLLTNLLILVAHENSRSDDKFSLWASDEEDLAISLTTSVRVSEEKVKSRSTRAKSFILTHGEGVCDEECARNSSQAASIGSKEAWRSPSRTIERSQEGRCGLQESLSHLALHGGNLCAMRDRSPPKFHGQGSCLVLLPSLKGGFPLKESHDKDMPYKWDPRHFLQLFRRDPAAFPGQLRDMVSSACPVSSPGSLPGGACCPETSRRHPKQMPEKYQLSPFDVEEQRLYSEVLPGDRAPYPISNGAPRHPTEEAHFGRLYPGSYPFGHDPELMTIDYRRKPEEIAKRGPGAEVEALESAEGTREGTHLSDGPMDKASWKALSFDTIAAIQQAVRKIRAELFTSQGTNTPLDGLYILYTTHSGIKIIDISSAFNTIIPQHLIEKLSLLGTNTSLCYWILDFLTGRSQSVRIENSISSTTTLNTGAPQGCLLSPLLFTLLTHDCASMHNSIHIIMFTNDTAVVGLIRKNNESAYREEVQRLTAWCKANNLSLNVEKMKEMVVDFRRTQSDHSPLNINRSNVEIIKSTKFLGVRLAEDLTWSLNTSSITKKAQQRLYFLRRLRKAHLPPLILTTFYRAS</sequence>
<dbReference type="InterPro" id="IPR000477">
    <property type="entry name" value="RT_dom"/>
</dbReference>
<dbReference type="Gene3D" id="3.40.570.10">
    <property type="entry name" value="Extracellular Endonuclease, subunit A"/>
    <property type="match status" value="1"/>
</dbReference>
<gene>
    <name evidence="4" type="ORF">QTP70_032303</name>
</gene>
<dbReference type="GO" id="GO:0008168">
    <property type="term" value="F:methyltransferase activity"/>
    <property type="evidence" value="ECO:0007669"/>
    <property type="project" value="InterPro"/>
</dbReference>
<dbReference type="InterPro" id="IPR039015">
    <property type="entry name" value="ENDOD1"/>
</dbReference>
<dbReference type="InterPro" id="IPR044925">
    <property type="entry name" value="His-Me_finger_sf"/>
</dbReference>
<name>A0AAE0RLE3_9TELE</name>
<protein>
    <recommendedName>
        <fullName evidence="3">Reverse transcriptase domain-containing protein</fullName>
    </recommendedName>
</protein>
<feature type="domain" description="Reverse transcriptase" evidence="3">
    <location>
        <begin position="444"/>
        <end position="679"/>
    </location>
</feature>
<dbReference type="PANTHER" id="PTHR21472:SF15">
    <property type="entry name" value="ENDONUCLEASE DOMAIN-CONTAINING 1 PROTEIN-RELATED"/>
    <property type="match status" value="1"/>
</dbReference>
<dbReference type="PROSITE" id="PS50878">
    <property type="entry name" value="RT_POL"/>
    <property type="match status" value="1"/>
</dbReference>
<feature type="signal peptide" evidence="2">
    <location>
        <begin position="1"/>
        <end position="23"/>
    </location>
</feature>
<dbReference type="Proteomes" id="UP001274896">
    <property type="component" value="Unassembled WGS sequence"/>
</dbReference>
<organism evidence="4 5">
    <name type="scientific">Hemibagrus guttatus</name>
    <dbReference type="NCBI Taxonomy" id="175788"/>
    <lineage>
        <taxon>Eukaryota</taxon>
        <taxon>Metazoa</taxon>
        <taxon>Chordata</taxon>
        <taxon>Craniata</taxon>
        <taxon>Vertebrata</taxon>
        <taxon>Euteleostomi</taxon>
        <taxon>Actinopterygii</taxon>
        <taxon>Neopterygii</taxon>
        <taxon>Teleostei</taxon>
        <taxon>Ostariophysi</taxon>
        <taxon>Siluriformes</taxon>
        <taxon>Bagridae</taxon>
        <taxon>Hemibagrus</taxon>
    </lineage>
</organism>
<feature type="chain" id="PRO_5041949533" description="Reverse transcriptase domain-containing protein" evidence="2">
    <location>
        <begin position="24"/>
        <end position="723"/>
    </location>
</feature>
<accession>A0AAE0RLE3</accession>
<dbReference type="Pfam" id="PF09004">
    <property type="entry name" value="ALKBH8_N"/>
    <property type="match status" value="1"/>
</dbReference>
<evidence type="ECO:0000256" key="2">
    <source>
        <dbReference type="SAM" id="SignalP"/>
    </source>
</evidence>
<dbReference type="PANTHER" id="PTHR21472">
    <property type="entry name" value="ENDONUCLEASE DOMAIN-CONTAINING 1 PROTEIN ENDOD1"/>
    <property type="match status" value="1"/>
</dbReference>
<comment type="caution">
    <text evidence="4">The sequence shown here is derived from an EMBL/GenBank/DDBJ whole genome shotgun (WGS) entry which is preliminary data.</text>
</comment>
<dbReference type="AlphaFoldDB" id="A0AAE0RLE3"/>
<feature type="region of interest" description="Disordered" evidence="1">
    <location>
        <begin position="432"/>
        <end position="458"/>
    </location>
</feature>